<keyword evidence="2" id="KW-0540">Nuclease</keyword>
<dbReference type="InterPro" id="IPR008538">
    <property type="entry name" value="Uma2"/>
</dbReference>
<dbReference type="Proteomes" id="UP001500729">
    <property type="component" value="Unassembled WGS sequence"/>
</dbReference>
<evidence type="ECO:0000313" key="3">
    <source>
        <dbReference type="Proteomes" id="UP001500729"/>
    </source>
</evidence>
<dbReference type="SUPFAM" id="SSF52980">
    <property type="entry name" value="Restriction endonuclease-like"/>
    <property type="match status" value="1"/>
</dbReference>
<dbReference type="Gene3D" id="3.90.1570.10">
    <property type="entry name" value="tt1808, chain A"/>
    <property type="match status" value="1"/>
</dbReference>
<dbReference type="Pfam" id="PF05685">
    <property type="entry name" value="Uma2"/>
    <property type="match status" value="1"/>
</dbReference>
<dbReference type="CDD" id="cd06260">
    <property type="entry name" value="DUF820-like"/>
    <property type="match status" value="1"/>
</dbReference>
<dbReference type="InterPro" id="IPR012296">
    <property type="entry name" value="Nuclease_put_TT1808"/>
</dbReference>
<keyword evidence="2" id="KW-0255">Endonuclease</keyword>
<reference evidence="2 3" key="1">
    <citation type="journal article" date="2019" name="Int. J. Syst. Evol. Microbiol.">
        <title>The Global Catalogue of Microorganisms (GCM) 10K type strain sequencing project: providing services to taxonomists for standard genome sequencing and annotation.</title>
        <authorList>
            <consortium name="The Broad Institute Genomics Platform"/>
            <consortium name="The Broad Institute Genome Sequencing Center for Infectious Disease"/>
            <person name="Wu L."/>
            <person name="Ma J."/>
        </authorList>
    </citation>
    <scope>NUCLEOTIDE SEQUENCE [LARGE SCALE GENOMIC DNA]</scope>
    <source>
        <strain evidence="2 3">JCM 10303</strain>
    </source>
</reference>
<accession>A0ABN1EB31</accession>
<gene>
    <name evidence="2" type="ORF">GCM10009533_69180</name>
</gene>
<name>A0ABN1EB31_SACER</name>
<dbReference type="InterPro" id="IPR011335">
    <property type="entry name" value="Restrct_endonuc-II-like"/>
</dbReference>
<keyword evidence="2" id="KW-0378">Hydrolase</keyword>
<comment type="caution">
    <text evidence="2">The sequence shown here is derived from an EMBL/GenBank/DDBJ whole genome shotgun (WGS) entry which is preliminary data.</text>
</comment>
<feature type="domain" description="Putative restriction endonuclease" evidence="1">
    <location>
        <begin position="17"/>
        <end position="183"/>
    </location>
</feature>
<evidence type="ECO:0000259" key="1">
    <source>
        <dbReference type="Pfam" id="PF05685"/>
    </source>
</evidence>
<sequence>MSVAPVSPLMGWEDLVHTWQDLDVPEGWRAEIIEGRIVMTPPPGHSHNLIASRLTKALVPAMSDDWEIFQTSGVQIPLRGNLFIPDLMIMRGQDVPAGSDPIPADKALLVVEITSRGNADVDRKTKLWSYAHAAVPLYLLIDRYGPDGEWVSLHSNPESGVYQDVHRVPFGKPIDLPVPFRLTLDTDRL</sequence>
<organism evidence="2 3">
    <name type="scientific">Saccharopolyspora erythraea</name>
    <name type="common">Streptomyces erythraeus</name>
    <dbReference type="NCBI Taxonomy" id="1836"/>
    <lineage>
        <taxon>Bacteria</taxon>
        <taxon>Bacillati</taxon>
        <taxon>Actinomycetota</taxon>
        <taxon>Actinomycetes</taxon>
        <taxon>Pseudonocardiales</taxon>
        <taxon>Pseudonocardiaceae</taxon>
        <taxon>Saccharopolyspora</taxon>
    </lineage>
</organism>
<dbReference type="RefSeq" id="WP_009950932.1">
    <property type="nucleotide sequence ID" value="NZ_BAAAGS010000100.1"/>
</dbReference>
<evidence type="ECO:0000313" key="2">
    <source>
        <dbReference type="EMBL" id="GAA0562860.1"/>
    </source>
</evidence>
<dbReference type="EMBL" id="BAAAGS010000100">
    <property type="protein sequence ID" value="GAA0562860.1"/>
    <property type="molecule type" value="Genomic_DNA"/>
</dbReference>
<dbReference type="PANTHER" id="PTHR35400">
    <property type="entry name" value="SLR1083 PROTEIN"/>
    <property type="match status" value="1"/>
</dbReference>
<protein>
    <submittedName>
        <fullName evidence="2">Uma2 family endonuclease</fullName>
    </submittedName>
</protein>
<proteinExistence type="predicted"/>
<keyword evidence="3" id="KW-1185">Reference proteome</keyword>
<dbReference type="GO" id="GO:0004519">
    <property type="term" value="F:endonuclease activity"/>
    <property type="evidence" value="ECO:0007669"/>
    <property type="project" value="UniProtKB-KW"/>
</dbReference>
<dbReference type="PANTHER" id="PTHR35400:SF3">
    <property type="entry name" value="SLL1072 PROTEIN"/>
    <property type="match status" value="1"/>
</dbReference>